<dbReference type="EMBL" id="FOVO01000001">
    <property type="protein sequence ID" value="SFN35968.1"/>
    <property type="molecule type" value="Genomic_DNA"/>
</dbReference>
<evidence type="ECO:0000259" key="2">
    <source>
        <dbReference type="Pfam" id="PF00266"/>
    </source>
</evidence>
<keyword evidence="4" id="KW-1185">Reference proteome</keyword>
<sequence>MLIDQITIDAFRQDFTLDKDWIHLGLGILAPHSKTLNSIIDAHRTFLDKNPDDARRHRHKYNDKTLKLAAQYLGTHKNNLILTESTTLSLSLIYLGFKYNQSDEILLSEHEHYSVDALTLHARELFGVKVKKFNLFEDLQNITEEAIIERYIKNITENTRLISVTWVNSCFGVKLPVQKLTSCIRDINAKRPESKRIFTILDAVHGIGIENIPSAEHLGVDYIASGCHKWLFGPRGTGFLWASEIGWKNIQPLIPSFEAECWNAFMGEKFVEEYKKSISKPTICSPGGFRSFEYQWALSYAFENMIALGKNNVEKHIHSLCSLAKDILSESNRITLYTPNNEELSSGLICFNIKDLPAFEFSEIMKNKKIMAGYTPYKESSCRITPGLLNNSREVEKACKTILEIAQ</sequence>
<dbReference type="Gene3D" id="3.40.640.10">
    <property type="entry name" value="Type I PLP-dependent aspartate aminotransferase-like (Major domain)"/>
    <property type="match status" value="1"/>
</dbReference>
<dbReference type="AlphaFoldDB" id="A0A1I4YD43"/>
<dbReference type="InterPro" id="IPR000192">
    <property type="entry name" value="Aminotrans_V_dom"/>
</dbReference>
<dbReference type="PANTHER" id="PTHR43586:SF8">
    <property type="entry name" value="CYSTEINE DESULFURASE 1, CHLOROPLASTIC"/>
    <property type="match status" value="1"/>
</dbReference>
<feature type="domain" description="Aminotransferase class V" evidence="2">
    <location>
        <begin position="64"/>
        <end position="371"/>
    </location>
</feature>
<dbReference type="InterPro" id="IPR015421">
    <property type="entry name" value="PyrdxlP-dep_Trfase_major"/>
</dbReference>
<accession>A0A1I4YD43</accession>
<dbReference type="OrthoDB" id="9764293at2"/>
<dbReference type="GO" id="GO:0016829">
    <property type="term" value="F:lyase activity"/>
    <property type="evidence" value="ECO:0007669"/>
    <property type="project" value="UniProtKB-KW"/>
</dbReference>
<organism evidence="3 4">
    <name type="scientific">Xenorhabdus japonica</name>
    <dbReference type="NCBI Taxonomy" id="53341"/>
    <lineage>
        <taxon>Bacteria</taxon>
        <taxon>Pseudomonadati</taxon>
        <taxon>Pseudomonadota</taxon>
        <taxon>Gammaproteobacteria</taxon>
        <taxon>Enterobacterales</taxon>
        <taxon>Morganellaceae</taxon>
        <taxon>Xenorhabdus</taxon>
    </lineage>
</organism>
<dbReference type="STRING" id="53341.SAMN05421579_101184"/>
<evidence type="ECO:0000313" key="3">
    <source>
        <dbReference type="EMBL" id="SFN35968.1"/>
    </source>
</evidence>
<dbReference type="InterPro" id="IPR015422">
    <property type="entry name" value="PyrdxlP-dep_Trfase_small"/>
</dbReference>
<reference evidence="4" key="1">
    <citation type="submission" date="2016-10" db="EMBL/GenBank/DDBJ databases">
        <authorList>
            <person name="Varghese N."/>
            <person name="Submissions S."/>
        </authorList>
    </citation>
    <scope>NUCLEOTIDE SEQUENCE [LARGE SCALE GENOMIC DNA]</scope>
    <source>
        <strain evidence="4">DSM 16522</strain>
    </source>
</reference>
<keyword evidence="3" id="KW-0456">Lyase</keyword>
<keyword evidence="1" id="KW-0663">Pyridoxal phosphate</keyword>
<proteinExistence type="predicted"/>
<dbReference type="Proteomes" id="UP000199011">
    <property type="component" value="Unassembled WGS sequence"/>
</dbReference>
<dbReference type="InterPro" id="IPR015424">
    <property type="entry name" value="PyrdxlP-dep_Trfase"/>
</dbReference>
<protein>
    <submittedName>
        <fullName evidence="3">Selenocysteine lyase/Cysteine desulfurase</fullName>
    </submittedName>
</protein>
<evidence type="ECO:0000256" key="1">
    <source>
        <dbReference type="ARBA" id="ARBA00022898"/>
    </source>
</evidence>
<dbReference type="SUPFAM" id="SSF53383">
    <property type="entry name" value="PLP-dependent transferases"/>
    <property type="match status" value="1"/>
</dbReference>
<dbReference type="Pfam" id="PF00266">
    <property type="entry name" value="Aminotran_5"/>
    <property type="match status" value="1"/>
</dbReference>
<gene>
    <name evidence="3" type="ORF">SAMN05421579_101184</name>
</gene>
<dbReference type="Gene3D" id="3.90.1150.10">
    <property type="entry name" value="Aspartate Aminotransferase, domain 1"/>
    <property type="match status" value="1"/>
</dbReference>
<dbReference type="PANTHER" id="PTHR43586">
    <property type="entry name" value="CYSTEINE DESULFURASE"/>
    <property type="match status" value="1"/>
</dbReference>
<evidence type="ECO:0000313" key="4">
    <source>
        <dbReference type="Proteomes" id="UP000199011"/>
    </source>
</evidence>
<name>A0A1I4YD43_9GAMM</name>
<dbReference type="RefSeq" id="WP_092516969.1">
    <property type="nucleotide sequence ID" value="NZ_CAWRAH010000084.1"/>
</dbReference>